<organism evidence="1 2">
    <name type="scientific">Brevibacillus porteri</name>
    <dbReference type="NCBI Taxonomy" id="2126350"/>
    <lineage>
        <taxon>Bacteria</taxon>
        <taxon>Bacillati</taxon>
        <taxon>Bacillota</taxon>
        <taxon>Bacilli</taxon>
        <taxon>Bacillales</taxon>
        <taxon>Paenibacillaceae</taxon>
        <taxon>Brevibacillus</taxon>
    </lineage>
</organism>
<protein>
    <submittedName>
        <fullName evidence="1">Uncharacterized protein</fullName>
    </submittedName>
</protein>
<accession>A0ABX5FFV1</accession>
<gene>
    <name evidence="1" type="ORF">C7R92_31215</name>
</gene>
<evidence type="ECO:0000313" key="1">
    <source>
        <dbReference type="EMBL" id="PSK01736.1"/>
    </source>
</evidence>
<keyword evidence="2" id="KW-1185">Reference proteome</keyword>
<proteinExistence type="predicted"/>
<sequence length="63" mass="7494">MNARSWTTLEGSRVRSEATITFLLKSYYSNSLMKRKGTSFARSYWKASQQEKSEKTYTWEKEE</sequence>
<dbReference type="EMBL" id="PXZO01000074">
    <property type="protein sequence ID" value="PSK01736.1"/>
    <property type="molecule type" value="Genomic_DNA"/>
</dbReference>
<reference evidence="1 2" key="1">
    <citation type="submission" date="2018-03" db="EMBL/GenBank/DDBJ databases">
        <title>Brevisbacillus phylogenomics.</title>
        <authorList>
            <person name="Dunlap C."/>
        </authorList>
    </citation>
    <scope>NUCLEOTIDE SEQUENCE [LARGE SCALE GENOMIC DNA]</scope>
    <source>
        <strain evidence="1 2">NRRL B-41110</strain>
    </source>
</reference>
<name>A0ABX5FFV1_9BACL</name>
<comment type="caution">
    <text evidence="1">The sequence shown here is derived from an EMBL/GenBank/DDBJ whole genome shotgun (WGS) entry which is preliminary data.</text>
</comment>
<evidence type="ECO:0000313" key="2">
    <source>
        <dbReference type="Proteomes" id="UP000241645"/>
    </source>
</evidence>
<dbReference type="Proteomes" id="UP000241645">
    <property type="component" value="Unassembled WGS sequence"/>
</dbReference>